<evidence type="ECO:0000313" key="5">
    <source>
        <dbReference type="EMBL" id="AGT11147.1"/>
    </source>
</evidence>
<dbReference type="Proteomes" id="UP000015480">
    <property type="component" value="Plasmid pAMI5"/>
</dbReference>
<dbReference type="SUPFAM" id="SSF46894">
    <property type="entry name" value="C-terminal effector domain of the bipartite response regulators"/>
    <property type="match status" value="1"/>
</dbReference>
<dbReference type="InterPro" id="IPR011006">
    <property type="entry name" value="CheY-like_superfamily"/>
</dbReference>
<dbReference type="InterPro" id="IPR001789">
    <property type="entry name" value="Sig_transdc_resp-reg_receiver"/>
</dbReference>
<organism evidence="5 6">
    <name type="scientific">Paracoccus aminophilus JCM 7686</name>
    <dbReference type="NCBI Taxonomy" id="1367847"/>
    <lineage>
        <taxon>Bacteria</taxon>
        <taxon>Pseudomonadati</taxon>
        <taxon>Pseudomonadota</taxon>
        <taxon>Alphaproteobacteria</taxon>
        <taxon>Rhodobacterales</taxon>
        <taxon>Paracoccaceae</taxon>
        <taxon>Paracoccus</taxon>
    </lineage>
</organism>
<dbReference type="KEGG" id="pami:JCM7686_pAMI5p081"/>
<feature type="domain" description="Response regulatory" evidence="4">
    <location>
        <begin position="8"/>
        <end position="124"/>
    </location>
</feature>
<dbReference type="GO" id="GO:0006355">
    <property type="term" value="P:regulation of DNA-templated transcription"/>
    <property type="evidence" value="ECO:0007669"/>
    <property type="project" value="InterPro"/>
</dbReference>
<reference evidence="5 6" key="1">
    <citation type="journal article" date="2014" name="BMC Genomics">
        <title>Architecture and functions of a multipartite genome of the methylotrophic bacterium Paracoccus aminophilus JCM 7686, containing primary and secondary chromids.</title>
        <authorList>
            <person name="Dziewit L."/>
            <person name="Czarnecki J."/>
            <person name="Wibberg D."/>
            <person name="Radlinska M."/>
            <person name="Mrozek P."/>
            <person name="Szymczak M."/>
            <person name="Schluter A."/>
            <person name="Puhler A."/>
            <person name="Bartosik D."/>
        </authorList>
    </citation>
    <scope>NUCLEOTIDE SEQUENCE [LARGE SCALE GENOMIC DNA]</scope>
    <source>
        <strain evidence="5">JCM 7686</strain>
        <plasmid evidence="6">Plasmid pAMI5</plasmid>
    </source>
</reference>
<dbReference type="SMART" id="SM00421">
    <property type="entry name" value="HTH_LUXR"/>
    <property type="match status" value="1"/>
</dbReference>
<name>S5Y0X3_PARAH</name>
<dbReference type="InterPro" id="IPR016032">
    <property type="entry name" value="Sig_transdc_resp-reg_C-effctor"/>
</dbReference>
<evidence type="ECO:0000259" key="3">
    <source>
        <dbReference type="PROSITE" id="PS50043"/>
    </source>
</evidence>
<dbReference type="PROSITE" id="PS50110">
    <property type="entry name" value="RESPONSE_REGULATORY"/>
    <property type="match status" value="1"/>
</dbReference>
<evidence type="ECO:0000259" key="4">
    <source>
        <dbReference type="PROSITE" id="PS50110"/>
    </source>
</evidence>
<dbReference type="CDD" id="cd17574">
    <property type="entry name" value="REC_OmpR"/>
    <property type="match status" value="1"/>
</dbReference>
<dbReference type="GO" id="GO:0000976">
    <property type="term" value="F:transcription cis-regulatory region binding"/>
    <property type="evidence" value="ECO:0007669"/>
    <property type="project" value="TreeGrafter"/>
</dbReference>
<dbReference type="PRINTS" id="PR00038">
    <property type="entry name" value="HTHLUXR"/>
</dbReference>
<protein>
    <submittedName>
        <fullName evidence="5">Two component LuxR family transcriptional regulator</fullName>
    </submittedName>
</protein>
<evidence type="ECO:0000256" key="2">
    <source>
        <dbReference type="PROSITE-ProRule" id="PRU00169"/>
    </source>
</evidence>
<dbReference type="CDD" id="cd06170">
    <property type="entry name" value="LuxR_C_like"/>
    <property type="match status" value="1"/>
</dbReference>
<dbReference type="Pfam" id="PF00196">
    <property type="entry name" value="GerE"/>
    <property type="match status" value="1"/>
</dbReference>
<dbReference type="GO" id="GO:0000156">
    <property type="term" value="F:phosphorelay response regulator activity"/>
    <property type="evidence" value="ECO:0007669"/>
    <property type="project" value="TreeGrafter"/>
</dbReference>
<dbReference type="Gene3D" id="1.10.10.10">
    <property type="entry name" value="Winged helix-like DNA-binding domain superfamily/Winged helix DNA-binding domain"/>
    <property type="match status" value="1"/>
</dbReference>
<geneLocation type="plasmid" evidence="5 6">
    <name>pAMI5</name>
</geneLocation>
<dbReference type="Pfam" id="PF00072">
    <property type="entry name" value="Response_reg"/>
    <property type="match status" value="1"/>
</dbReference>
<dbReference type="Gene3D" id="3.40.50.2300">
    <property type="match status" value="1"/>
</dbReference>
<dbReference type="SMART" id="SM00448">
    <property type="entry name" value="REC"/>
    <property type="match status" value="1"/>
</dbReference>
<dbReference type="GO" id="GO:0005829">
    <property type="term" value="C:cytosol"/>
    <property type="evidence" value="ECO:0007669"/>
    <property type="project" value="TreeGrafter"/>
</dbReference>
<dbReference type="PANTHER" id="PTHR48111">
    <property type="entry name" value="REGULATOR OF RPOS"/>
    <property type="match status" value="1"/>
</dbReference>
<sequence>MPAPERPVILCIEDEPHLLGELVEELTALGFDAHGTPHPREAEDQIARLRPDLIICDIMMPERSGFEVLDQLRQSPETGVLPFIFLTALSDRDSQIRARRLGANDYLVKPVDFDLLEAAVRAKLDYIDRLRAPPPPGPETGPPSVHLSRRETQVLRELGLGLKISDIALLLAISEHTVAQYVKSVYSKLNISSRAEAAREAVRRRLLD</sequence>
<feature type="modified residue" description="4-aspartylphosphate" evidence="2">
    <location>
        <position position="57"/>
    </location>
</feature>
<dbReference type="InterPro" id="IPR036388">
    <property type="entry name" value="WH-like_DNA-bd_sf"/>
</dbReference>
<dbReference type="HOGENOM" id="CLU_000445_90_4_5"/>
<dbReference type="PATRIC" id="fig|1367847.3.peg.4114"/>
<feature type="domain" description="HTH luxR-type" evidence="3">
    <location>
        <begin position="140"/>
        <end position="205"/>
    </location>
</feature>
<dbReference type="GO" id="GO:0032993">
    <property type="term" value="C:protein-DNA complex"/>
    <property type="evidence" value="ECO:0007669"/>
    <property type="project" value="TreeGrafter"/>
</dbReference>
<dbReference type="InterPro" id="IPR039420">
    <property type="entry name" value="WalR-like"/>
</dbReference>
<keyword evidence="2" id="KW-0597">Phosphoprotein</keyword>
<keyword evidence="1" id="KW-0238">DNA-binding</keyword>
<dbReference type="OrthoDB" id="5292887at2"/>
<keyword evidence="5" id="KW-0614">Plasmid</keyword>
<dbReference type="InterPro" id="IPR000792">
    <property type="entry name" value="Tscrpt_reg_LuxR_C"/>
</dbReference>
<gene>
    <name evidence="5" type="ORF">JCM7686_pAMI5p081</name>
</gene>
<dbReference type="AlphaFoldDB" id="S5Y0X3"/>
<dbReference type="EMBL" id="CP006653">
    <property type="protein sequence ID" value="AGT11147.1"/>
    <property type="molecule type" value="Genomic_DNA"/>
</dbReference>
<dbReference type="RefSeq" id="WP_020952919.1">
    <property type="nucleotide sequence ID" value="NC_022043.1"/>
</dbReference>
<proteinExistence type="predicted"/>
<evidence type="ECO:0000256" key="1">
    <source>
        <dbReference type="ARBA" id="ARBA00023125"/>
    </source>
</evidence>
<evidence type="ECO:0000313" key="6">
    <source>
        <dbReference type="Proteomes" id="UP000015480"/>
    </source>
</evidence>
<dbReference type="PANTHER" id="PTHR48111:SF9">
    <property type="entry name" value="TWO-COMPONENT RESPONSE REGULATOR RECEIVER PROTEIN"/>
    <property type="match status" value="1"/>
</dbReference>
<accession>S5Y0X3</accession>
<dbReference type="SUPFAM" id="SSF52172">
    <property type="entry name" value="CheY-like"/>
    <property type="match status" value="1"/>
</dbReference>
<keyword evidence="6" id="KW-1185">Reference proteome</keyword>
<dbReference type="PROSITE" id="PS50043">
    <property type="entry name" value="HTH_LUXR_2"/>
    <property type="match status" value="1"/>
</dbReference>